<reference evidence="1" key="2">
    <citation type="submission" date="2021-01" db="EMBL/GenBank/DDBJ databases">
        <authorList>
            <person name="Schikora-Tamarit M.A."/>
        </authorList>
    </citation>
    <scope>NUCLEOTIDE SEQUENCE</scope>
    <source>
        <strain evidence="1">CBS2887</strain>
    </source>
</reference>
<sequence>MNGHYTDWLGVVGISITADVTNVFVGSVDGFKLLQSNVFTVQSLDQVLLTVNDLQLTSGGPLTNITGLEPAFFVKGSLGFSVVLEVFRCDWGTLYQDFTLVVLSIVTSVCNIDQLNIGDEDLSVLRERRTTVQDISQIPTSGSLDLLENDVLDNIAGAWELPRLLVIVEGSPEELLCECWLFGNLSHDTLFDSFPNSGNTNHDSWLEGLHITNTVSGGGVRQGLDVGVTQDTTPVENDQFEHQFENVSQWQEGNDTVSLVDEGAVGDEGDTSDTSNNVFSLPKARTSLMEISWMSGLIAKMASLAFWALAYSSPPCLLSLASMSSEWMMNLTLVAFFSGLIKLANKALSVKIALDSVWTKEWVIPASPKVS</sequence>
<reference evidence="1" key="1">
    <citation type="journal article" date="2021" name="Open Biol.">
        <title>Shared evolutionary footprints suggest mitochondrial oxidative damage underlies multiple complex I losses in fungi.</title>
        <authorList>
            <person name="Schikora-Tamarit M.A."/>
            <person name="Marcet-Houben M."/>
            <person name="Nosek J."/>
            <person name="Gabaldon T."/>
        </authorList>
    </citation>
    <scope>NUCLEOTIDE SEQUENCE</scope>
    <source>
        <strain evidence="1">CBS2887</strain>
    </source>
</reference>
<proteinExistence type="predicted"/>
<keyword evidence="2" id="KW-1185">Reference proteome</keyword>
<evidence type="ECO:0000313" key="1">
    <source>
        <dbReference type="EMBL" id="KAH3684216.1"/>
    </source>
</evidence>
<gene>
    <name evidence="1" type="ORF">WICPIJ_004811</name>
</gene>
<dbReference type="EMBL" id="JAEUBG010002663">
    <property type="protein sequence ID" value="KAH3684216.1"/>
    <property type="molecule type" value="Genomic_DNA"/>
</dbReference>
<accession>A0A9P8TMX9</accession>
<name>A0A9P8TMX9_WICPI</name>
<comment type="caution">
    <text evidence="1">The sequence shown here is derived from an EMBL/GenBank/DDBJ whole genome shotgun (WGS) entry which is preliminary data.</text>
</comment>
<dbReference type="AlphaFoldDB" id="A0A9P8TMX9"/>
<organism evidence="1 2">
    <name type="scientific">Wickerhamomyces pijperi</name>
    <name type="common">Yeast</name>
    <name type="synonym">Pichia pijperi</name>
    <dbReference type="NCBI Taxonomy" id="599730"/>
    <lineage>
        <taxon>Eukaryota</taxon>
        <taxon>Fungi</taxon>
        <taxon>Dikarya</taxon>
        <taxon>Ascomycota</taxon>
        <taxon>Saccharomycotina</taxon>
        <taxon>Saccharomycetes</taxon>
        <taxon>Phaffomycetales</taxon>
        <taxon>Wickerhamomycetaceae</taxon>
        <taxon>Wickerhamomyces</taxon>
    </lineage>
</organism>
<dbReference type="Proteomes" id="UP000774326">
    <property type="component" value="Unassembled WGS sequence"/>
</dbReference>
<evidence type="ECO:0000313" key="2">
    <source>
        <dbReference type="Proteomes" id="UP000774326"/>
    </source>
</evidence>
<protein>
    <submittedName>
        <fullName evidence="1">Uncharacterized protein</fullName>
    </submittedName>
</protein>